<feature type="transmembrane region" description="Helical" evidence="7">
    <location>
        <begin position="203"/>
        <end position="223"/>
    </location>
</feature>
<evidence type="ECO:0000313" key="9">
    <source>
        <dbReference type="Proteomes" id="UP000625247"/>
    </source>
</evidence>
<keyword evidence="4 7" id="KW-0812">Transmembrane</keyword>
<gene>
    <name evidence="8" type="primary">cydB</name>
    <name evidence="8" type="ORF">IFT62_08100</name>
</gene>
<name>A0ABR9A5G4_9PSED</name>
<keyword evidence="3" id="KW-1003">Cell membrane</keyword>
<evidence type="ECO:0000256" key="4">
    <source>
        <dbReference type="ARBA" id="ARBA00022692"/>
    </source>
</evidence>
<organism evidence="8 9">
    <name type="scientific">Pseudomonas lutea</name>
    <dbReference type="NCBI Taxonomy" id="243924"/>
    <lineage>
        <taxon>Bacteria</taxon>
        <taxon>Pseudomonadati</taxon>
        <taxon>Pseudomonadota</taxon>
        <taxon>Gammaproteobacteria</taxon>
        <taxon>Pseudomonadales</taxon>
        <taxon>Pseudomonadaceae</taxon>
        <taxon>Pseudomonas</taxon>
    </lineage>
</organism>
<comment type="caution">
    <text evidence="8">The sequence shown here is derived from an EMBL/GenBank/DDBJ whole genome shotgun (WGS) entry which is preliminary data.</text>
</comment>
<accession>A0ABR9A5G4</accession>
<dbReference type="InterPro" id="IPR003317">
    <property type="entry name" value="Cyt-d_oxidase_su2"/>
</dbReference>
<comment type="subcellular location">
    <subcellularLocation>
        <location evidence="1">Cell membrane</location>
        <topology evidence="1">Multi-pass membrane protein</topology>
    </subcellularLocation>
</comment>
<comment type="similarity">
    <text evidence="2">Belongs to the cytochrome ubiquinol oxidase subunit 2 family.</text>
</comment>
<evidence type="ECO:0000256" key="6">
    <source>
        <dbReference type="ARBA" id="ARBA00023136"/>
    </source>
</evidence>
<proteinExistence type="inferred from homology"/>
<evidence type="ECO:0000256" key="7">
    <source>
        <dbReference type="SAM" id="Phobius"/>
    </source>
</evidence>
<evidence type="ECO:0000256" key="1">
    <source>
        <dbReference type="ARBA" id="ARBA00004651"/>
    </source>
</evidence>
<dbReference type="PANTHER" id="PTHR43141">
    <property type="entry name" value="CYTOCHROME BD2 SUBUNIT II"/>
    <property type="match status" value="1"/>
</dbReference>
<feature type="transmembrane region" description="Helical" evidence="7">
    <location>
        <begin position="229"/>
        <end position="248"/>
    </location>
</feature>
<evidence type="ECO:0000256" key="2">
    <source>
        <dbReference type="ARBA" id="ARBA00007543"/>
    </source>
</evidence>
<dbReference type="Proteomes" id="UP000625247">
    <property type="component" value="Unassembled WGS sequence"/>
</dbReference>
<feature type="transmembrane region" description="Helical" evidence="7">
    <location>
        <begin position="300"/>
        <end position="324"/>
    </location>
</feature>
<keyword evidence="5 7" id="KW-1133">Transmembrane helix</keyword>
<evidence type="ECO:0000256" key="3">
    <source>
        <dbReference type="ARBA" id="ARBA00022475"/>
    </source>
</evidence>
<sequence length="332" mass="36213">MWMPEALLPDLAAAAIAFTIITYVILDGTDLGVGILFATHRDPDEKRIMVKSILPIWDGNETWLVLGGGGLLALFPVAYSVLFSALYIPVMTMLLALIVRAVALEYRQDASGRMKRLLDISLVGGSLIATLCQGLIMGCVVQGIEQHDGRFSGTGWEWFGAFPLTCAVVLVIGYALLGNCWLFWRTEGRLQSVAKRRARRLGWLTLLGTAVVFVWSGLVNPAYREHLFASSLTLPLILLQCGLVAGFHRAFSHRFAFLPLFAVLGGFGVAFALAIIALYPMILPTSLTIREASAPPSSQAFMLSGFAVLVPVTLAYSTWGFWVFRGKVKKDG</sequence>
<feature type="transmembrane region" description="Helical" evidence="7">
    <location>
        <begin position="117"/>
        <end position="138"/>
    </location>
</feature>
<dbReference type="NCBIfam" id="TIGR00203">
    <property type="entry name" value="cydB"/>
    <property type="match status" value="1"/>
</dbReference>
<dbReference type="EMBL" id="JACYNP010000003">
    <property type="protein sequence ID" value="MBD8121172.1"/>
    <property type="molecule type" value="Genomic_DNA"/>
</dbReference>
<keyword evidence="9" id="KW-1185">Reference proteome</keyword>
<feature type="transmembrane region" description="Helical" evidence="7">
    <location>
        <begin position="12"/>
        <end position="39"/>
    </location>
</feature>
<feature type="transmembrane region" description="Helical" evidence="7">
    <location>
        <begin position="158"/>
        <end position="182"/>
    </location>
</feature>
<reference evidence="8 9" key="1">
    <citation type="journal article" date="2020" name="FEMS Microbiol. Ecol.">
        <title>Temporal dynamics of bacterial communities during seed development and maturation.</title>
        <authorList>
            <person name="Chesneau G."/>
            <person name="Torres-Cortes G."/>
            <person name="Briand M."/>
            <person name="Darrasse A."/>
            <person name="Preveaux A."/>
            <person name="Marais C."/>
            <person name="Jacques M.A."/>
            <person name="Shade A."/>
            <person name="Barret M."/>
        </authorList>
    </citation>
    <scope>NUCLEOTIDE SEQUENCE [LARGE SCALE GENOMIC DNA]</scope>
    <source>
        <strain evidence="8 9">CFBP13723</strain>
    </source>
</reference>
<evidence type="ECO:0000313" key="8">
    <source>
        <dbReference type="EMBL" id="MBD8121172.1"/>
    </source>
</evidence>
<protein>
    <submittedName>
        <fullName evidence="8">Cytochrome d ubiquinol oxidase subunit II</fullName>
    </submittedName>
</protein>
<keyword evidence="6 7" id="KW-0472">Membrane</keyword>
<feature type="transmembrane region" description="Helical" evidence="7">
    <location>
        <begin position="255"/>
        <end position="280"/>
    </location>
</feature>
<feature type="transmembrane region" description="Helical" evidence="7">
    <location>
        <begin position="85"/>
        <end position="105"/>
    </location>
</feature>
<feature type="transmembrane region" description="Helical" evidence="7">
    <location>
        <begin position="60"/>
        <end position="79"/>
    </location>
</feature>
<evidence type="ECO:0000256" key="5">
    <source>
        <dbReference type="ARBA" id="ARBA00022989"/>
    </source>
</evidence>
<dbReference type="PANTHER" id="PTHR43141:SF4">
    <property type="entry name" value="CYTOCHROME BD2 SUBUNIT II"/>
    <property type="match status" value="1"/>
</dbReference>
<dbReference type="Pfam" id="PF02322">
    <property type="entry name" value="Cyt_bd_oxida_II"/>
    <property type="match status" value="1"/>
</dbReference>
<dbReference type="RefSeq" id="WP_191943762.1">
    <property type="nucleotide sequence ID" value="NZ_JACYNP010000003.1"/>
</dbReference>